<organism evidence="1 2">
    <name type="scientific">Vanilla planifolia</name>
    <name type="common">Vanilla</name>
    <dbReference type="NCBI Taxonomy" id="51239"/>
    <lineage>
        <taxon>Eukaryota</taxon>
        <taxon>Viridiplantae</taxon>
        <taxon>Streptophyta</taxon>
        <taxon>Embryophyta</taxon>
        <taxon>Tracheophyta</taxon>
        <taxon>Spermatophyta</taxon>
        <taxon>Magnoliopsida</taxon>
        <taxon>Liliopsida</taxon>
        <taxon>Asparagales</taxon>
        <taxon>Orchidaceae</taxon>
        <taxon>Vanilloideae</taxon>
        <taxon>Vanilleae</taxon>
        <taxon>Vanilla</taxon>
    </lineage>
</organism>
<name>A0A835RN17_VANPL</name>
<evidence type="ECO:0000313" key="2">
    <source>
        <dbReference type="Proteomes" id="UP000639772"/>
    </source>
</evidence>
<dbReference type="AlphaFoldDB" id="A0A835RN17"/>
<accession>A0A835RN17</accession>
<protein>
    <submittedName>
        <fullName evidence="1">Uncharacterized protein</fullName>
    </submittedName>
</protein>
<reference evidence="1 2" key="1">
    <citation type="journal article" date="2020" name="Nat. Food">
        <title>A phased Vanilla planifolia genome enables genetic improvement of flavour and production.</title>
        <authorList>
            <person name="Hasing T."/>
            <person name="Tang H."/>
            <person name="Brym M."/>
            <person name="Khazi F."/>
            <person name="Huang T."/>
            <person name="Chambers A.H."/>
        </authorList>
    </citation>
    <scope>NUCLEOTIDE SEQUENCE [LARGE SCALE GENOMIC DNA]</scope>
    <source>
        <tissue evidence="1">Leaf</tissue>
    </source>
</reference>
<dbReference type="Proteomes" id="UP000639772">
    <property type="component" value="Unassembled WGS sequence"/>
</dbReference>
<dbReference type="EMBL" id="JADCNM010000002">
    <property type="protein sequence ID" value="KAG0494629.1"/>
    <property type="molecule type" value="Genomic_DNA"/>
</dbReference>
<comment type="caution">
    <text evidence="1">The sequence shown here is derived from an EMBL/GenBank/DDBJ whole genome shotgun (WGS) entry which is preliminary data.</text>
</comment>
<proteinExistence type="predicted"/>
<sequence length="108" mass="11801">MYKMGKPIRESRILDSMELLYVAGTKLQSSNISCLNGKPGVEMVTKGTNGGLLCSDTTKDLKFSNLTNQKVGEARAQSEDVSFFRVDRGLDERVGGSHEQRVALLGGY</sequence>
<evidence type="ECO:0000313" key="1">
    <source>
        <dbReference type="EMBL" id="KAG0494629.1"/>
    </source>
</evidence>
<gene>
    <name evidence="1" type="ORF">HPP92_005623</name>
</gene>